<reference evidence="2 3" key="2">
    <citation type="journal article" date="2019" name="G3 (Bethesda)">
        <title>Hybrid Assembly of the Genome of the Entomopathogenic Nematode Steinernema carpocapsae Identifies the X-Chromosome.</title>
        <authorList>
            <person name="Serra L."/>
            <person name="Macchietto M."/>
            <person name="Macias-Munoz A."/>
            <person name="McGill C.J."/>
            <person name="Rodriguez I.M."/>
            <person name="Rodriguez B."/>
            <person name="Murad R."/>
            <person name="Mortazavi A."/>
        </authorList>
    </citation>
    <scope>NUCLEOTIDE SEQUENCE [LARGE SCALE GENOMIC DNA]</scope>
    <source>
        <strain evidence="2 3">ALL</strain>
    </source>
</reference>
<name>A0A4U8V1F5_STECR</name>
<keyword evidence="3" id="KW-1185">Reference proteome</keyword>
<accession>A0A4U8V1F5</accession>
<gene>
    <name evidence="2" type="ORF">L596_005693</name>
</gene>
<dbReference type="EMBL" id="CM016762">
    <property type="protein sequence ID" value="TMS39119.1"/>
    <property type="molecule type" value="Genomic_DNA"/>
</dbReference>
<feature type="transmembrane region" description="Helical" evidence="1">
    <location>
        <begin position="117"/>
        <end position="135"/>
    </location>
</feature>
<reference evidence="2 3" key="1">
    <citation type="journal article" date="2015" name="Genome Biol.">
        <title>Comparative genomics of Steinernema reveals deeply conserved gene regulatory networks.</title>
        <authorList>
            <person name="Dillman A.R."/>
            <person name="Macchietto M."/>
            <person name="Porter C.F."/>
            <person name="Rogers A."/>
            <person name="Williams B."/>
            <person name="Antoshechkin I."/>
            <person name="Lee M.M."/>
            <person name="Goodwin Z."/>
            <person name="Lu X."/>
            <person name="Lewis E.E."/>
            <person name="Goodrich-Blair H."/>
            <person name="Stock S.P."/>
            <person name="Adams B.J."/>
            <person name="Sternberg P.W."/>
            <person name="Mortazavi A."/>
        </authorList>
    </citation>
    <scope>NUCLEOTIDE SEQUENCE [LARGE SCALE GENOMIC DNA]</scope>
    <source>
        <strain evidence="2 3">ALL</strain>
    </source>
</reference>
<proteinExistence type="predicted"/>
<dbReference type="Proteomes" id="UP000298663">
    <property type="component" value="Chromosome X"/>
</dbReference>
<dbReference type="AlphaFoldDB" id="A0A4U8V1F5"/>
<dbReference type="EMBL" id="AZBU02000001">
    <property type="protein sequence ID" value="TMS39119.1"/>
    <property type="molecule type" value="Genomic_DNA"/>
</dbReference>
<sequence length="137" mass="15201">MNTMNTMNAALGMNLGIRHPFIVSPNNSDDEEAEASLRHRTDDLISRLAAASGSMCPELVLTLILATFLHYRYSSPPQEQFFPQSICLISSTPSSRQSPVDCFSATFCVLVSHERRLTLIVSVAFLLVAFFFLEISL</sequence>
<organism evidence="2 3">
    <name type="scientific">Steinernema carpocapsae</name>
    <name type="common">Entomopathogenic nematode</name>
    <dbReference type="NCBI Taxonomy" id="34508"/>
    <lineage>
        <taxon>Eukaryota</taxon>
        <taxon>Metazoa</taxon>
        <taxon>Ecdysozoa</taxon>
        <taxon>Nematoda</taxon>
        <taxon>Chromadorea</taxon>
        <taxon>Rhabditida</taxon>
        <taxon>Tylenchina</taxon>
        <taxon>Panagrolaimomorpha</taxon>
        <taxon>Strongyloidoidea</taxon>
        <taxon>Steinernematidae</taxon>
        <taxon>Steinernema</taxon>
    </lineage>
</organism>
<protein>
    <submittedName>
        <fullName evidence="2">Uncharacterized protein</fullName>
    </submittedName>
</protein>
<evidence type="ECO:0000313" key="2">
    <source>
        <dbReference type="EMBL" id="TMS39119.1"/>
    </source>
</evidence>
<evidence type="ECO:0000256" key="1">
    <source>
        <dbReference type="SAM" id="Phobius"/>
    </source>
</evidence>
<comment type="caution">
    <text evidence="2">The sequence shown here is derived from an EMBL/GenBank/DDBJ whole genome shotgun (WGS) entry which is preliminary data.</text>
</comment>
<keyword evidence="1" id="KW-0812">Transmembrane</keyword>
<keyword evidence="1" id="KW-0472">Membrane</keyword>
<keyword evidence="1" id="KW-1133">Transmembrane helix</keyword>
<evidence type="ECO:0000313" key="3">
    <source>
        <dbReference type="Proteomes" id="UP000298663"/>
    </source>
</evidence>